<sequence>MALRFQTKARNLAALQGKLKSAKILPLVLTNLEDLEKNPAKILQEIKKLKATKLIIRSSSKAEDSTKNSNAGAFLSLANIHAHNEKELLNALFNVGHSMPSKKDEILIQPCLENIELCGVGFSVDKDNFAPYFCLQYDKSGSNSSITDGSAENALTYFHYRKSLKFKDEDTKRVIGLIKELEALFACHFLDVEFAFANYKGKRELFCLQVRPLVMEGKLNLFDSLPKEALDRFYKRFLSLQEPRPRVLGEKAIFGVMPDWNPAEIIGLRPKRLAFSLYKYIITDNIWAYQRDNYGYKDLRSHPLIHSFLGIPYVDVRLSFNSFVPKSLDENIAKKLVNYYLNALDLNHDLHDKIEFDIVFSCYDFNTPHKLKKLLKHGFNENELKRLEFSLLELTNRIINPNGLYLKDIKKAKKLNAIYEKLTRSKLSLLDKIYWLLEECKRYGTLPFAGVARAGFVAMQMLNSLVEIGFFTQKERAEFLNSLQTISKTLSLESEGLNSKTKPVFLKKFGHLRAGTYNILSPRYDENFNAYFELKKSEVKMKVKEKKFSLSVSKKAKFQKLLSEHGLSVEADAFFDFLKEAIEGREMVKFDFSKLLSQAIVFIGELGKYYGIAKEDMAHLDINVVLNLYSSLYSQSPKEQFLREIEHNKKEYELTKSIKLPSLLSNAEQIFSFFSAKLCPNFITQKSIVANTARENEEDLEGKIVLIYAADPGYDYLFTKKIAGFITCYGGANSHMAIRASELGLPAVIGVGELEFQKYLKASRLKIECESEQIFCL</sequence>
<dbReference type="EMBL" id="VJYU01000013">
    <property type="protein sequence ID" value="MBS4241116.1"/>
    <property type="molecule type" value="Genomic_DNA"/>
</dbReference>
<reference evidence="2 5" key="4">
    <citation type="journal article" date="2021" name="Syst. Appl. Microbiol.">
        <title>nCampylobacter vulpis sp. nov. isolated from wild red foxes.</title>
        <authorList>
            <person name="Parisi A."/>
            <person name="Chiara M."/>
            <person name="Caffara M."/>
            <person name="Mion D."/>
            <person name="Miller W.G."/>
            <person name="Caruso M."/>
            <person name="Manzari C."/>
            <person name="Florio D."/>
            <person name="Capozzi L."/>
            <person name="D'Erchia A.M."/>
            <person name="Manzulli V."/>
            <person name="Zanoni R.G."/>
        </authorList>
    </citation>
    <scope>NUCLEOTIDE SEQUENCE [LARGE SCALE GENOMIC DNA]</scope>
    <source>
        <strain evidence="2 5">52/13</strain>
    </source>
</reference>
<evidence type="ECO:0000313" key="5">
    <source>
        <dbReference type="Proteomes" id="UP000811399"/>
    </source>
</evidence>
<dbReference type="GO" id="GO:0005524">
    <property type="term" value="F:ATP binding"/>
    <property type="evidence" value="ECO:0007669"/>
    <property type="project" value="InterPro"/>
</dbReference>
<dbReference type="Proteomes" id="UP000811399">
    <property type="component" value="Unassembled WGS sequence"/>
</dbReference>
<protein>
    <recommendedName>
        <fullName evidence="1">PEP-utilising enzyme mobile domain-containing protein</fullName>
    </recommendedName>
</protein>
<dbReference type="Pfam" id="PF00391">
    <property type="entry name" value="PEP-utilizers"/>
    <property type="match status" value="1"/>
</dbReference>
<evidence type="ECO:0000259" key="1">
    <source>
        <dbReference type="Pfam" id="PF00391"/>
    </source>
</evidence>
<keyword evidence="5" id="KW-1185">Reference proteome</keyword>
<dbReference type="PANTHER" id="PTHR43615:SF1">
    <property type="entry name" value="PPDK_N DOMAIN-CONTAINING PROTEIN"/>
    <property type="match status" value="1"/>
</dbReference>
<dbReference type="Gene3D" id="3.50.30.10">
    <property type="entry name" value="Phosphohistidine domain"/>
    <property type="match status" value="1"/>
</dbReference>
<dbReference type="InterPro" id="IPR036637">
    <property type="entry name" value="Phosphohistidine_dom_sf"/>
</dbReference>
<dbReference type="Proteomes" id="UP000237472">
    <property type="component" value="Unassembled WGS sequence"/>
</dbReference>
<dbReference type="InterPro" id="IPR013815">
    <property type="entry name" value="ATP_grasp_subdomain_1"/>
</dbReference>
<evidence type="ECO:0000313" key="2">
    <source>
        <dbReference type="EMBL" id="MBS4241116.1"/>
    </source>
</evidence>
<dbReference type="SUPFAM" id="SSF52009">
    <property type="entry name" value="Phosphohistidine domain"/>
    <property type="match status" value="1"/>
</dbReference>
<evidence type="ECO:0000313" key="4">
    <source>
        <dbReference type="Proteomes" id="UP000237472"/>
    </source>
</evidence>
<reference evidence="2" key="3">
    <citation type="submission" date="2019-07" db="EMBL/GenBank/DDBJ databases">
        <authorList>
            <person name="Miller W.G."/>
        </authorList>
    </citation>
    <scope>NUCLEOTIDE SEQUENCE</scope>
    <source>
        <strain evidence="2">52/13</strain>
    </source>
</reference>
<dbReference type="NCBIfam" id="NF004508">
    <property type="entry name" value="PRK05849.1"/>
    <property type="match status" value="1"/>
</dbReference>
<gene>
    <name evidence="3" type="ORF">AA994_00800</name>
    <name evidence="2" type="ORF">CVU5213_05180</name>
</gene>
<name>A0A2G4R8T0_9BACT</name>
<accession>A0A2G4R8T0</accession>
<dbReference type="Gene3D" id="3.30.1490.20">
    <property type="entry name" value="ATP-grasp fold, A domain"/>
    <property type="match status" value="1"/>
</dbReference>
<dbReference type="InterPro" id="IPR051549">
    <property type="entry name" value="PEP_Utilizing_Enz"/>
</dbReference>
<reference evidence="3" key="1">
    <citation type="submission" date="2015-06" db="EMBL/GenBank/DDBJ databases">
        <authorList>
            <person name="Hoefler B.C."/>
            <person name="Straight P.D."/>
        </authorList>
    </citation>
    <scope>NUCLEOTIDE SEQUENCE [LARGE SCALE GENOMIC DNA]</scope>
    <source>
        <strain evidence="3">73/13</strain>
    </source>
</reference>
<dbReference type="PANTHER" id="PTHR43615">
    <property type="entry name" value="PHOSPHOENOLPYRUVATE SYNTHASE-RELATED"/>
    <property type="match status" value="1"/>
</dbReference>
<feature type="domain" description="PEP-utilising enzyme mobile" evidence="1">
    <location>
        <begin position="701"/>
        <end position="756"/>
    </location>
</feature>
<comment type="caution">
    <text evidence="3">The sequence shown here is derived from an EMBL/GenBank/DDBJ whole genome shotgun (WGS) entry which is preliminary data.</text>
</comment>
<dbReference type="InterPro" id="IPR008279">
    <property type="entry name" value="PEP-util_enz_mobile_dom"/>
</dbReference>
<dbReference type="GO" id="GO:0016772">
    <property type="term" value="F:transferase activity, transferring phosphorus-containing groups"/>
    <property type="evidence" value="ECO:0007669"/>
    <property type="project" value="InterPro"/>
</dbReference>
<dbReference type="RefSeq" id="WP_099460879.1">
    <property type="nucleotide sequence ID" value="NZ_LDWY01000008.1"/>
</dbReference>
<dbReference type="EMBL" id="LDWY01000008">
    <property type="protein sequence ID" value="PHY92205.1"/>
    <property type="molecule type" value="Genomic_DNA"/>
</dbReference>
<proteinExistence type="predicted"/>
<evidence type="ECO:0000313" key="3">
    <source>
        <dbReference type="EMBL" id="PHY92205.1"/>
    </source>
</evidence>
<reference evidence="4" key="2">
    <citation type="submission" date="2015-06" db="EMBL/GenBank/DDBJ databases">
        <authorList>
            <person name="Parisi A."/>
            <person name="Chiara M."/>
            <person name="Florio D."/>
            <person name="Miccolupo A."/>
            <person name="Manzari C."/>
            <person name="Mion D."/>
            <person name="Caruso M."/>
            <person name="D'erchia A.M."/>
            <person name="Zanoni R."/>
        </authorList>
    </citation>
    <scope>NUCLEOTIDE SEQUENCE [LARGE SCALE GENOMIC DNA]</scope>
    <source>
        <strain evidence="4">73/13</strain>
    </source>
</reference>
<dbReference type="AlphaFoldDB" id="A0A2G4R8T0"/>
<organism evidence="3 4">
    <name type="scientific">Campylobacter vulpis</name>
    <dbReference type="NCBI Taxonomy" id="1655500"/>
    <lineage>
        <taxon>Bacteria</taxon>
        <taxon>Pseudomonadati</taxon>
        <taxon>Campylobacterota</taxon>
        <taxon>Epsilonproteobacteria</taxon>
        <taxon>Campylobacterales</taxon>
        <taxon>Campylobacteraceae</taxon>
        <taxon>Campylobacter</taxon>
    </lineage>
</organism>
<dbReference type="OrthoDB" id="3590125at2"/>